<dbReference type="PROSITE" id="PS50885">
    <property type="entry name" value="HAMP"/>
    <property type="match status" value="1"/>
</dbReference>
<dbReference type="InterPro" id="IPR003660">
    <property type="entry name" value="HAMP_dom"/>
</dbReference>
<dbReference type="GO" id="GO:0035556">
    <property type="term" value="P:intracellular signal transduction"/>
    <property type="evidence" value="ECO:0007669"/>
    <property type="project" value="InterPro"/>
</dbReference>
<name>A0A6J7G3R6_9ZZZZ</name>
<keyword evidence="1" id="KW-0472">Membrane</keyword>
<evidence type="ECO:0000259" key="3">
    <source>
        <dbReference type="PROSITE" id="PS50885"/>
    </source>
</evidence>
<keyword evidence="1" id="KW-1133">Transmembrane helix</keyword>
<dbReference type="InterPro" id="IPR029787">
    <property type="entry name" value="Nucleotide_cyclase"/>
</dbReference>
<evidence type="ECO:0000259" key="2">
    <source>
        <dbReference type="PROSITE" id="PS50125"/>
    </source>
</evidence>
<dbReference type="SUPFAM" id="SSF158472">
    <property type="entry name" value="HAMP domain-like"/>
    <property type="match status" value="1"/>
</dbReference>
<proteinExistence type="predicted"/>
<accession>A0A6J7G3R6</accession>
<feature type="transmembrane region" description="Helical" evidence="1">
    <location>
        <begin position="402"/>
        <end position="420"/>
    </location>
</feature>
<dbReference type="PANTHER" id="PTHR45655:SF13">
    <property type="entry name" value="SOLUBLE GUANYLATE CYCLASE GCY-32-RELATED"/>
    <property type="match status" value="1"/>
</dbReference>
<dbReference type="InterPro" id="IPR001054">
    <property type="entry name" value="A/G_cyclase"/>
</dbReference>
<keyword evidence="1" id="KW-0812">Transmembrane</keyword>
<dbReference type="GO" id="GO:0009190">
    <property type="term" value="P:cyclic nucleotide biosynthetic process"/>
    <property type="evidence" value="ECO:0007669"/>
    <property type="project" value="InterPro"/>
</dbReference>
<dbReference type="PROSITE" id="PS50125">
    <property type="entry name" value="GUANYLATE_CYCLASE_2"/>
    <property type="match status" value="1"/>
</dbReference>
<dbReference type="Gene3D" id="3.30.70.1230">
    <property type="entry name" value="Nucleotide cyclase"/>
    <property type="match status" value="1"/>
</dbReference>
<dbReference type="SUPFAM" id="SSF55073">
    <property type="entry name" value="Nucleotide cyclase"/>
    <property type="match status" value="1"/>
</dbReference>
<dbReference type="Gene3D" id="6.10.340.10">
    <property type="match status" value="1"/>
</dbReference>
<dbReference type="CDD" id="cd07302">
    <property type="entry name" value="CHD"/>
    <property type="match status" value="1"/>
</dbReference>
<dbReference type="AlphaFoldDB" id="A0A6J7G3R6"/>
<dbReference type="Pfam" id="PF00211">
    <property type="entry name" value="Guanylate_cyc"/>
    <property type="match status" value="1"/>
</dbReference>
<reference evidence="4" key="1">
    <citation type="submission" date="2020-05" db="EMBL/GenBank/DDBJ databases">
        <authorList>
            <person name="Chiriac C."/>
            <person name="Salcher M."/>
            <person name="Ghai R."/>
            <person name="Kavagutti S V."/>
        </authorList>
    </citation>
    <scope>NUCLEOTIDE SEQUENCE</scope>
</reference>
<dbReference type="Pfam" id="PF00672">
    <property type="entry name" value="HAMP"/>
    <property type="match status" value="1"/>
</dbReference>
<evidence type="ECO:0000256" key="1">
    <source>
        <dbReference type="SAM" id="Phobius"/>
    </source>
</evidence>
<organism evidence="4">
    <name type="scientific">freshwater metagenome</name>
    <dbReference type="NCBI Taxonomy" id="449393"/>
    <lineage>
        <taxon>unclassified sequences</taxon>
        <taxon>metagenomes</taxon>
        <taxon>ecological metagenomes</taxon>
    </lineage>
</organism>
<dbReference type="SMART" id="SM00304">
    <property type="entry name" value="HAMP"/>
    <property type="match status" value="1"/>
</dbReference>
<dbReference type="GO" id="GO:0016020">
    <property type="term" value="C:membrane"/>
    <property type="evidence" value="ECO:0007669"/>
    <property type="project" value="InterPro"/>
</dbReference>
<feature type="domain" description="Guanylate cyclase" evidence="2">
    <location>
        <begin position="514"/>
        <end position="642"/>
    </location>
</feature>
<dbReference type="CDD" id="cd06225">
    <property type="entry name" value="HAMP"/>
    <property type="match status" value="1"/>
</dbReference>
<feature type="domain" description="HAMP" evidence="3">
    <location>
        <begin position="422"/>
        <end position="474"/>
    </location>
</feature>
<gene>
    <name evidence="4" type="ORF">UFOPK3376_03356</name>
</gene>
<dbReference type="PANTHER" id="PTHR45655">
    <property type="entry name" value="GUANYLATE CYCLASE SOLUBLE SUBUNIT BETA-2"/>
    <property type="match status" value="1"/>
</dbReference>
<sequence length="692" mass="74731">MLLTVSVLSVLIAGTLGYISGTNSLRDAEYQRLIQLRESRHREISNYFENISDASTVLTHSSATINAVKDFTGAFADLQKTPLPARAVESVAGYYSGVFGPELEKGLGTKADPELYKPTSNAQTYLQSLYTAPSKGDFDTAISVMSAGDPSEWSKLNARYQPFFADFAERFDFDDVLLLDTDGNIVYTAFKGAELGANVLNAPYTTTNLADAYRKAMRATSVDEVIFTDYENYAPAYGAPTPWVITPIGDGSGIHGALALQLSSEGINNVMTGDRSWEEEGLGKTGETYLAGRDMLMRSVSRELLVDPEQFVAAVVANGTPEEVARREVEVGDSVLLQPVRTSAVEMALAGQSGVTTAKTYLGPTALVAYEPLKVPGLEWVVVAKIDRAEAFAPVNSFARNIALSTGAIVLAVCLLALLFSRILTRPVKELVAAVRRVSGGELGITVPVTSRDEFGELASSFNDMSASLQTKQQLIDAQRAENDELLTSLMPETVARRYREGEQNINTEHRDVTVVYAQLLGFDDFSRSLPGEESVAMLNSLVEAFGGAAERHGVEQVRSMQDNGLLATCGLVVPRVDHARRTIAFAKELTEIIERFDDQHGAELSIRVGIDSGPVTSGLVGERSTIYALWGEAVDLAHRVHAATRSAGIFVSDRVHDAVVGIYPFVEAGTITGESGSETVWRLDVAARQAV</sequence>
<dbReference type="SMART" id="SM00044">
    <property type="entry name" value="CYCc"/>
    <property type="match status" value="1"/>
</dbReference>
<evidence type="ECO:0000313" key="4">
    <source>
        <dbReference type="EMBL" id="CAB4899955.1"/>
    </source>
</evidence>
<dbReference type="EMBL" id="CAFBLP010000180">
    <property type="protein sequence ID" value="CAB4899955.1"/>
    <property type="molecule type" value="Genomic_DNA"/>
</dbReference>
<protein>
    <submittedName>
        <fullName evidence="4">Unannotated protein</fullName>
    </submittedName>
</protein>